<keyword evidence="3" id="KW-1185">Reference proteome</keyword>
<dbReference type="PROSITE" id="PS51257">
    <property type="entry name" value="PROKAR_LIPOPROTEIN"/>
    <property type="match status" value="1"/>
</dbReference>
<accession>A0A1H3LDK9</accession>
<sequence length="145" mass="16097">MMKKIVFLGLMISSLTACSAMQNKNTDTPKIDIANPASEYCISQGGKLEIKDEANGQVGYCHLSNGQVIEEWKFFRDSQKECLPEKAQELIGQSALTDDQIKQKTQSEIIRRVAPGQPVTMDYRSNRITVTIDPVSKKITQANCG</sequence>
<dbReference type="PANTHER" id="PTHR38008:SF2">
    <property type="entry name" value="HEMOLYSIN"/>
    <property type="match status" value="1"/>
</dbReference>
<dbReference type="Proteomes" id="UP000199035">
    <property type="component" value="Unassembled WGS sequence"/>
</dbReference>
<dbReference type="InterPro" id="IPR021719">
    <property type="entry name" value="Prot_inh_I78"/>
</dbReference>
<evidence type="ECO:0008006" key="4">
    <source>
        <dbReference type="Google" id="ProtNLM"/>
    </source>
</evidence>
<name>A0A1H3LDK9_9GAMM</name>
<gene>
    <name evidence="2" type="ORF">SAMN05421643_11724</name>
</gene>
<evidence type="ECO:0000313" key="3">
    <source>
        <dbReference type="Proteomes" id="UP000199035"/>
    </source>
</evidence>
<dbReference type="AlphaFoldDB" id="A0A1H3LDK9"/>
<dbReference type="Gene3D" id="3.30.10.10">
    <property type="entry name" value="Trypsin Inhibitor V, subunit A"/>
    <property type="match status" value="1"/>
</dbReference>
<organism evidence="2 3">
    <name type="scientific">Acinetobacter kyonggiensis</name>
    <dbReference type="NCBI Taxonomy" id="595670"/>
    <lineage>
        <taxon>Bacteria</taxon>
        <taxon>Pseudomonadati</taxon>
        <taxon>Pseudomonadota</taxon>
        <taxon>Gammaproteobacteria</taxon>
        <taxon>Moraxellales</taxon>
        <taxon>Moraxellaceae</taxon>
        <taxon>Acinetobacter</taxon>
    </lineage>
</organism>
<dbReference type="InterPro" id="IPR005590">
    <property type="entry name" value="DUF333"/>
</dbReference>
<evidence type="ECO:0000313" key="2">
    <source>
        <dbReference type="EMBL" id="SDY62370.1"/>
    </source>
</evidence>
<reference evidence="3" key="1">
    <citation type="submission" date="2016-10" db="EMBL/GenBank/DDBJ databases">
        <authorList>
            <person name="Varghese N."/>
            <person name="Submissions S."/>
        </authorList>
    </citation>
    <scope>NUCLEOTIDE SEQUENCE [LARGE SCALE GENOMIC DNA]</scope>
    <source>
        <strain evidence="3">ANC 5109</strain>
    </source>
</reference>
<protein>
    <recommendedName>
        <fullName evidence="4">Hemolysin</fullName>
    </recommendedName>
</protein>
<dbReference type="PANTHER" id="PTHR38008">
    <property type="entry name" value="HEMOLYSIN-RELATED"/>
    <property type="match status" value="1"/>
</dbReference>
<dbReference type="Pfam" id="PF03891">
    <property type="entry name" value="DUF333"/>
    <property type="match status" value="1"/>
</dbReference>
<evidence type="ECO:0000256" key="1">
    <source>
        <dbReference type="SAM" id="SignalP"/>
    </source>
</evidence>
<feature type="chain" id="PRO_5011684922" description="Hemolysin" evidence="1">
    <location>
        <begin position="20"/>
        <end position="145"/>
    </location>
</feature>
<proteinExistence type="predicted"/>
<keyword evidence="1" id="KW-0732">Signal</keyword>
<dbReference type="EMBL" id="FNPK01000017">
    <property type="protein sequence ID" value="SDY62370.1"/>
    <property type="molecule type" value="Genomic_DNA"/>
</dbReference>
<dbReference type="STRING" id="595670.SAMN05421643_11724"/>
<dbReference type="Pfam" id="PF11720">
    <property type="entry name" value="Inhibitor_I78"/>
    <property type="match status" value="1"/>
</dbReference>
<feature type="signal peptide" evidence="1">
    <location>
        <begin position="1"/>
        <end position="19"/>
    </location>
</feature>